<evidence type="ECO:0000313" key="1">
    <source>
        <dbReference type="EMBL" id="VEU39233.1"/>
    </source>
</evidence>
<reference evidence="1 2" key="1">
    <citation type="submission" date="2019-01" db="EMBL/GenBank/DDBJ databases">
        <authorList>
            <person name="Ferrante I. M."/>
        </authorList>
    </citation>
    <scope>NUCLEOTIDE SEQUENCE [LARGE SCALE GENOMIC DNA]</scope>
    <source>
        <strain evidence="1 2">B856</strain>
    </source>
</reference>
<proteinExistence type="predicted"/>
<evidence type="ECO:0000313" key="2">
    <source>
        <dbReference type="Proteomes" id="UP000291116"/>
    </source>
</evidence>
<dbReference type="Proteomes" id="UP000291116">
    <property type="component" value="Unassembled WGS sequence"/>
</dbReference>
<sequence>MLSPITSLKSSKNRMFHPAFSLKGLKKSFSRSSVPMYTVLPEGISDFELATISSASSRVFLYWNFERSAKNSLSRSLVEASTGVGLLTNSSKAFLETNFPSFSSTTSSIIVCSSSISFWSVDFGKAAMHFSGSQSGLREMDRSHGLSTLLMPLVSPSHAVFLLLGG</sequence>
<accession>A0A448ZB00</accession>
<keyword evidence="2" id="KW-1185">Reference proteome</keyword>
<protein>
    <submittedName>
        <fullName evidence="1">Uncharacterized protein</fullName>
    </submittedName>
</protein>
<dbReference type="EMBL" id="CAACVS010000212">
    <property type="protein sequence ID" value="VEU39233.1"/>
    <property type="molecule type" value="Genomic_DNA"/>
</dbReference>
<organism evidence="1 2">
    <name type="scientific">Pseudo-nitzschia multistriata</name>
    <dbReference type="NCBI Taxonomy" id="183589"/>
    <lineage>
        <taxon>Eukaryota</taxon>
        <taxon>Sar</taxon>
        <taxon>Stramenopiles</taxon>
        <taxon>Ochrophyta</taxon>
        <taxon>Bacillariophyta</taxon>
        <taxon>Bacillariophyceae</taxon>
        <taxon>Bacillariophycidae</taxon>
        <taxon>Bacillariales</taxon>
        <taxon>Bacillariaceae</taxon>
        <taxon>Pseudo-nitzschia</taxon>
    </lineage>
</organism>
<name>A0A448ZB00_9STRA</name>
<dbReference type="AlphaFoldDB" id="A0A448ZB00"/>
<gene>
    <name evidence="1" type="ORF">PSNMU_V1.4_AUG-EV-PASAV3_0060770</name>
</gene>